<name>G8LUC3_ACECE</name>
<accession>G8LUC3</accession>
<dbReference type="eggNOG" id="COG0730">
    <property type="taxonomic scope" value="Bacteria"/>
</dbReference>
<dbReference type="Pfam" id="PF01925">
    <property type="entry name" value="TauE"/>
    <property type="match status" value="1"/>
</dbReference>
<keyword evidence="3 5" id="KW-1133">Transmembrane helix</keyword>
<reference evidence="6 7" key="2">
    <citation type="journal article" date="2012" name="Stand. Genomic Sci.">
        <title>Complete Genome Sequence of Clostridium clariflavum DSM 19732.</title>
        <authorList>
            <person name="Izquierdo J.A."/>
            <person name="Goodwin L."/>
            <person name="Davenport K.W."/>
            <person name="Teshima H."/>
            <person name="Bruce D."/>
            <person name="Detter C."/>
            <person name="Tapia R."/>
            <person name="Han S."/>
            <person name="Land M."/>
            <person name="Hauser L."/>
            <person name="Jeffries C.D."/>
            <person name="Han J."/>
            <person name="Pitluck S."/>
            <person name="Nolan M."/>
            <person name="Chen A."/>
            <person name="Huntemann M."/>
            <person name="Mavromatis K."/>
            <person name="Mikhailova N."/>
            <person name="Liolios K."/>
            <person name="Woyke T."/>
            <person name="Lynd L.R."/>
        </authorList>
    </citation>
    <scope>NUCLEOTIDE SEQUENCE [LARGE SCALE GENOMIC DNA]</scope>
    <source>
        <strain evidence="7">DSM 19732 / NBRC 101661 / EBR45</strain>
    </source>
</reference>
<sequence precursor="true">MILFLLGLVSGIVSGMGIGGGTILIPALVLFAKPDQHIAQSVNLIFFIPTAVVALVIHIKNRRIDFKTAIPIAVFGLLGAFIGSRFAIKLPGSVLKKYFGVFLLILGIYEMIRKDEKRPARNNN</sequence>
<evidence type="ECO:0000256" key="3">
    <source>
        <dbReference type="ARBA" id="ARBA00022989"/>
    </source>
</evidence>
<organism evidence="6 7">
    <name type="scientific">Acetivibrio clariflavus (strain DSM 19732 / NBRC 101661 / EBR45)</name>
    <name type="common">Clostridium clariflavum</name>
    <dbReference type="NCBI Taxonomy" id="720554"/>
    <lineage>
        <taxon>Bacteria</taxon>
        <taxon>Bacillati</taxon>
        <taxon>Bacillota</taxon>
        <taxon>Clostridia</taxon>
        <taxon>Eubacteriales</taxon>
        <taxon>Oscillospiraceae</taxon>
        <taxon>Acetivibrio</taxon>
    </lineage>
</organism>
<keyword evidence="2 5" id="KW-0812">Transmembrane</keyword>
<evidence type="ECO:0000313" key="6">
    <source>
        <dbReference type="EMBL" id="AEV69555.1"/>
    </source>
</evidence>
<dbReference type="Proteomes" id="UP000005435">
    <property type="component" value="Chromosome"/>
</dbReference>
<protein>
    <recommendedName>
        <fullName evidence="5">Probable membrane transporter protein</fullName>
    </recommendedName>
</protein>
<proteinExistence type="inferred from homology"/>
<reference evidence="7" key="1">
    <citation type="submission" date="2011-12" db="EMBL/GenBank/DDBJ databases">
        <title>Complete sequence of Clostridium clariflavum DSM 19732.</title>
        <authorList>
            <consortium name="US DOE Joint Genome Institute"/>
            <person name="Lucas S."/>
            <person name="Han J."/>
            <person name="Lapidus A."/>
            <person name="Cheng J.-F."/>
            <person name="Goodwin L."/>
            <person name="Pitluck S."/>
            <person name="Peters L."/>
            <person name="Teshima H."/>
            <person name="Detter J.C."/>
            <person name="Han C."/>
            <person name="Tapia R."/>
            <person name="Land M."/>
            <person name="Hauser L."/>
            <person name="Kyrpides N."/>
            <person name="Ivanova N."/>
            <person name="Pagani I."/>
            <person name="Kitzmiller T."/>
            <person name="Lynd L."/>
            <person name="Izquierdo J."/>
            <person name="Woyke T."/>
        </authorList>
    </citation>
    <scope>NUCLEOTIDE SEQUENCE [LARGE SCALE GENOMIC DNA]</scope>
    <source>
        <strain evidence="7">DSM 19732 / NBRC 101661 / EBR45</strain>
    </source>
</reference>
<dbReference type="KEGG" id="ccl:Clocl_3020"/>
<gene>
    <name evidence="6" type="ordered locus">Clocl_3020</name>
</gene>
<dbReference type="STRING" id="720554.Clocl_3020"/>
<keyword evidence="4 5" id="KW-0472">Membrane</keyword>
<keyword evidence="5" id="KW-1003">Cell membrane</keyword>
<evidence type="ECO:0000256" key="5">
    <source>
        <dbReference type="RuleBase" id="RU363041"/>
    </source>
</evidence>
<dbReference type="GO" id="GO:0005886">
    <property type="term" value="C:plasma membrane"/>
    <property type="evidence" value="ECO:0007669"/>
    <property type="project" value="UniProtKB-SubCell"/>
</dbReference>
<dbReference type="HOGENOM" id="CLU_045498_13_1_9"/>
<dbReference type="AlphaFoldDB" id="G8LUC3"/>
<evidence type="ECO:0000256" key="1">
    <source>
        <dbReference type="ARBA" id="ARBA00004141"/>
    </source>
</evidence>
<comment type="subcellular location">
    <subcellularLocation>
        <location evidence="5">Cell membrane</location>
        <topology evidence="5">Multi-pass membrane protein</topology>
    </subcellularLocation>
    <subcellularLocation>
        <location evidence="1">Membrane</location>
        <topology evidence="1">Multi-pass membrane protein</topology>
    </subcellularLocation>
</comment>
<feature type="transmembrane region" description="Helical" evidence="5">
    <location>
        <begin position="41"/>
        <end position="57"/>
    </location>
</feature>
<dbReference type="EMBL" id="CP003065">
    <property type="protein sequence ID" value="AEV69555.1"/>
    <property type="molecule type" value="Genomic_DNA"/>
</dbReference>
<dbReference type="OrthoDB" id="25340at2"/>
<comment type="similarity">
    <text evidence="5">Belongs to the 4-toluene sulfonate uptake permease (TSUP) (TC 2.A.102) family.</text>
</comment>
<dbReference type="RefSeq" id="WP_014256101.1">
    <property type="nucleotide sequence ID" value="NC_016627.1"/>
</dbReference>
<dbReference type="PANTHER" id="PTHR43483:SF3">
    <property type="entry name" value="MEMBRANE TRANSPORTER PROTEIN HI_0806-RELATED"/>
    <property type="match status" value="1"/>
</dbReference>
<dbReference type="InterPro" id="IPR002781">
    <property type="entry name" value="TM_pro_TauE-like"/>
</dbReference>
<evidence type="ECO:0000256" key="4">
    <source>
        <dbReference type="ARBA" id="ARBA00023136"/>
    </source>
</evidence>
<feature type="transmembrane region" description="Helical" evidence="5">
    <location>
        <begin position="69"/>
        <end position="88"/>
    </location>
</feature>
<feature type="transmembrane region" description="Helical" evidence="5">
    <location>
        <begin position="94"/>
        <end position="112"/>
    </location>
</feature>
<dbReference type="PANTHER" id="PTHR43483">
    <property type="entry name" value="MEMBRANE TRANSPORTER PROTEIN HI_0806-RELATED"/>
    <property type="match status" value="1"/>
</dbReference>
<evidence type="ECO:0000256" key="2">
    <source>
        <dbReference type="ARBA" id="ARBA00022692"/>
    </source>
</evidence>
<evidence type="ECO:0000313" key="7">
    <source>
        <dbReference type="Proteomes" id="UP000005435"/>
    </source>
</evidence>
<keyword evidence="7" id="KW-1185">Reference proteome</keyword>